<proteinExistence type="predicted"/>
<keyword evidence="1" id="KW-0732">Signal</keyword>
<evidence type="ECO:0000256" key="1">
    <source>
        <dbReference type="SAM" id="SignalP"/>
    </source>
</evidence>
<dbReference type="KEGG" id="osu:NT6N_35510"/>
<organism evidence="2">
    <name type="scientific">Oceaniferula spumae</name>
    <dbReference type="NCBI Taxonomy" id="2979115"/>
    <lineage>
        <taxon>Bacteria</taxon>
        <taxon>Pseudomonadati</taxon>
        <taxon>Verrucomicrobiota</taxon>
        <taxon>Verrucomicrobiia</taxon>
        <taxon>Verrucomicrobiales</taxon>
        <taxon>Verrucomicrobiaceae</taxon>
        <taxon>Oceaniferula</taxon>
    </lineage>
</organism>
<accession>A0AAT9FR87</accession>
<reference evidence="2" key="1">
    <citation type="submission" date="2024-07" db="EMBL/GenBank/DDBJ databases">
        <title>Complete genome sequence of Verrucomicrobiaceae bacterium NT6N.</title>
        <authorList>
            <person name="Huang C."/>
            <person name="Takami H."/>
            <person name="Hamasaki K."/>
        </authorList>
    </citation>
    <scope>NUCLEOTIDE SEQUENCE</scope>
    <source>
        <strain evidence="2">NT6N</strain>
    </source>
</reference>
<protein>
    <submittedName>
        <fullName evidence="2">Uncharacterized protein</fullName>
    </submittedName>
</protein>
<name>A0AAT9FR87_9BACT</name>
<evidence type="ECO:0000313" key="2">
    <source>
        <dbReference type="EMBL" id="BDS08511.1"/>
    </source>
</evidence>
<sequence>MKNTCILALITCLFIPHASAEEADKPTPKKRPSHADLVKKKAELDKEAPKLTPVEEKAALKVKKRSLIGNSTLLANNGQWTLVPKGAVLYVPKQLQDKVVQAPSGYLVDWKTFLRKNHGWLHLYSVNMTQAQGKDKVSPEAIKAYTSIGKVVVATCSGGPISVAPDALKPEEEEK</sequence>
<feature type="chain" id="PRO_5043445501" evidence="1">
    <location>
        <begin position="21"/>
        <end position="175"/>
    </location>
</feature>
<dbReference type="EMBL" id="AP026866">
    <property type="protein sequence ID" value="BDS08511.1"/>
    <property type="molecule type" value="Genomic_DNA"/>
</dbReference>
<gene>
    <name evidence="2" type="ORF">NT6N_35510</name>
</gene>
<feature type="signal peptide" evidence="1">
    <location>
        <begin position="1"/>
        <end position="20"/>
    </location>
</feature>
<dbReference type="AlphaFoldDB" id="A0AAT9FR87"/>